<gene>
    <name evidence="1" type="ORF">CFter6_1090</name>
</gene>
<evidence type="ECO:0000313" key="1">
    <source>
        <dbReference type="EMBL" id="AMO93807.1"/>
    </source>
</evidence>
<dbReference type="Proteomes" id="UP000072421">
    <property type="component" value="Chromosome"/>
</dbReference>
<dbReference type="AlphaFoldDB" id="A0A127P7S5"/>
<name>A0A127P7S5_9BURK</name>
<dbReference type="EMBL" id="CP013232">
    <property type="protein sequence ID" value="AMO93807.1"/>
    <property type="molecule type" value="Genomic_DNA"/>
</dbReference>
<accession>A0A127P7S5</accession>
<proteinExistence type="predicted"/>
<sequence>MDGQSLDRVYDKNNGCQHTKNHTEQAVDLFQHLRLALIT</sequence>
<reference evidence="1 2" key="1">
    <citation type="submission" date="2015-11" db="EMBL/GenBank/DDBJ databases">
        <title>Exploring the genomic traits of fungus-feeding bacterial genus Collimonas.</title>
        <authorList>
            <person name="Song C."/>
            <person name="Schmidt R."/>
            <person name="de Jager V."/>
            <person name="Krzyzanowska D."/>
            <person name="Jongedijk E."/>
            <person name="Cankar K."/>
            <person name="Beekwilder J."/>
            <person name="van Veen A."/>
            <person name="de Boer W."/>
            <person name="van Veen J.A."/>
            <person name="Garbeva P."/>
        </authorList>
    </citation>
    <scope>NUCLEOTIDE SEQUENCE [LARGE SCALE GENOMIC DNA]</scope>
    <source>
        <strain evidence="1 2">Ter6</strain>
    </source>
</reference>
<evidence type="ECO:0000313" key="2">
    <source>
        <dbReference type="Proteomes" id="UP000072421"/>
    </source>
</evidence>
<organism evidence="1">
    <name type="scientific">Collimonas fungivorans</name>
    <dbReference type="NCBI Taxonomy" id="158899"/>
    <lineage>
        <taxon>Bacteria</taxon>
        <taxon>Pseudomonadati</taxon>
        <taxon>Pseudomonadota</taxon>
        <taxon>Betaproteobacteria</taxon>
        <taxon>Burkholderiales</taxon>
        <taxon>Oxalobacteraceae</taxon>
        <taxon>Collimonas</taxon>
    </lineage>
</organism>
<protein>
    <submittedName>
        <fullName evidence="1">Uncharacterized protein</fullName>
    </submittedName>
</protein>